<dbReference type="SUPFAM" id="SSF53254">
    <property type="entry name" value="Phosphoglycerate mutase-like"/>
    <property type="match status" value="1"/>
</dbReference>
<dbReference type="Gene3D" id="3.40.50.1240">
    <property type="entry name" value="Phosphoglycerate mutase-like"/>
    <property type="match status" value="1"/>
</dbReference>
<dbReference type="EMBL" id="JBHTNH010000060">
    <property type="protein sequence ID" value="MFD1363629.1"/>
    <property type="molecule type" value="Genomic_DNA"/>
</dbReference>
<dbReference type="PANTHER" id="PTHR46517:SF1">
    <property type="entry name" value="FRUCTOSE-2,6-BISPHOSPHATASE TIGAR"/>
    <property type="match status" value="1"/>
</dbReference>
<accession>A0ABW3ZZF3</accession>
<name>A0ABW3ZZF3_9BACI</name>
<comment type="caution">
    <text evidence="2">The sequence shown here is derived from an EMBL/GenBank/DDBJ whole genome shotgun (WGS) entry which is preliminary data.</text>
</comment>
<dbReference type="Proteomes" id="UP001597178">
    <property type="component" value="Unassembled WGS sequence"/>
</dbReference>
<dbReference type="InterPro" id="IPR051695">
    <property type="entry name" value="Phosphoglycerate_Mutase"/>
</dbReference>
<protein>
    <submittedName>
        <fullName evidence="2">Histidine phosphatase family protein</fullName>
    </submittedName>
</protein>
<dbReference type="CDD" id="cd07067">
    <property type="entry name" value="HP_PGM_like"/>
    <property type="match status" value="1"/>
</dbReference>
<evidence type="ECO:0000313" key="3">
    <source>
        <dbReference type="Proteomes" id="UP001597178"/>
    </source>
</evidence>
<proteinExistence type="predicted"/>
<evidence type="ECO:0000256" key="1">
    <source>
        <dbReference type="ARBA" id="ARBA00022801"/>
    </source>
</evidence>
<reference evidence="3" key="1">
    <citation type="journal article" date="2019" name="Int. J. Syst. Evol. Microbiol.">
        <title>The Global Catalogue of Microorganisms (GCM) 10K type strain sequencing project: providing services to taxonomists for standard genome sequencing and annotation.</title>
        <authorList>
            <consortium name="The Broad Institute Genomics Platform"/>
            <consortium name="The Broad Institute Genome Sequencing Center for Infectious Disease"/>
            <person name="Wu L."/>
            <person name="Ma J."/>
        </authorList>
    </citation>
    <scope>NUCLEOTIDE SEQUENCE [LARGE SCALE GENOMIC DNA]</scope>
    <source>
        <strain evidence="3">CCUG 54822</strain>
    </source>
</reference>
<dbReference type="InterPro" id="IPR029033">
    <property type="entry name" value="His_PPase_superfam"/>
</dbReference>
<gene>
    <name evidence="2" type="ORF">ACFQ4A_18650</name>
</gene>
<dbReference type="Pfam" id="PF00300">
    <property type="entry name" value="His_Phos_1"/>
    <property type="match status" value="1"/>
</dbReference>
<keyword evidence="3" id="KW-1185">Reference proteome</keyword>
<sequence>MTKIGFVRHGVTQWNKEGRAQGRSDVPLDGEGLKQARSLAERPEVGEWDVVYSSDLLRAKQTAEILTDNLGIQLYLDSRLRERGGGLIEGTTEEERVRKWGPEWRELDVGFEPHDSIITRGISFIEEISAKHHDRNVLVVSHGAFIKHLLKALMPDLEMDESLKNTSLTCLVKCESGWDCDLYNWTEHLIKDGSIQM</sequence>
<keyword evidence="1" id="KW-0378">Hydrolase</keyword>
<organism evidence="2 3">
    <name type="scientific">Lentibacillus salinarum</name>
    <dbReference type="NCBI Taxonomy" id="446820"/>
    <lineage>
        <taxon>Bacteria</taxon>
        <taxon>Bacillati</taxon>
        <taxon>Bacillota</taxon>
        <taxon>Bacilli</taxon>
        <taxon>Bacillales</taxon>
        <taxon>Bacillaceae</taxon>
        <taxon>Lentibacillus</taxon>
    </lineage>
</organism>
<evidence type="ECO:0000313" key="2">
    <source>
        <dbReference type="EMBL" id="MFD1363629.1"/>
    </source>
</evidence>
<dbReference type="InterPro" id="IPR013078">
    <property type="entry name" value="His_Pase_superF_clade-1"/>
</dbReference>
<dbReference type="SMART" id="SM00855">
    <property type="entry name" value="PGAM"/>
    <property type="match status" value="1"/>
</dbReference>
<dbReference type="RefSeq" id="WP_382402873.1">
    <property type="nucleotide sequence ID" value="NZ_JBHTNH010000060.1"/>
</dbReference>
<dbReference type="PANTHER" id="PTHR46517">
    <property type="entry name" value="FRUCTOSE-2,6-BISPHOSPHATASE TIGAR"/>
    <property type="match status" value="1"/>
</dbReference>